<dbReference type="InterPro" id="IPR024072">
    <property type="entry name" value="DHFR-like_dom_sf"/>
</dbReference>
<reference evidence="3" key="1">
    <citation type="journal article" date="2019" name="Int. J. Syst. Evol. Microbiol.">
        <title>The Global Catalogue of Microorganisms (GCM) 10K type strain sequencing project: providing services to taxonomists for standard genome sequencing and annotation.</title>
        <authorList>
            <consortium name="The Broad Institute Genomics Platform"/>
            <consortium name="The Broad Institute Genome Sequencing Center for Infectious Disease"/>
            <person name="Wu L."/>
            <person name="Ma J."/>
        </authorList>
    </citation>
    <scope>NUCLEOTIDE SEQUENCE [LARGE SCALE GENOMIC DNA]</scope>
    <source>
        <strain evidence="3">JCM 9377</strain>
    </source>
</reference>
<gene>
    <name evidence="2" type="ORF">GCM10010468_57640</name>
</gene>
<proteinExistence type="predicted"/>
<dbReference type="EMBL" id="BAAAUV010000018">
    <property type="protein sequence ID" value="GAA3228348.1"/>
    <property type="molecule type" value="Genomic_DNA"/>
</dbReference>
<dbReference type="Pfam" id="PF01872">
    <property type="entry name" value="RibD_C"/>
    <property type="match status" value="1"/>
</dbReference>
<comment type="caution">
    <text evidence="2">The sequence shown here is derived from an EMBL/GenBank/DDBJ whole genome shotgun (WGS) entry which is preliminary data.</text>
</comment>
<dbReference type="PANTHER" id="PTHR38011">
    <property type="entry name" value="DIHYDROFOLATE REDUCTASE FAMILY PROTEIN (AFU_ORTHOLOGUE AFUA_8G06820)"/>
    <property type="match status" value="1"/>
</dbReference>
<evidence type="ECO:0000313" key="3">
    <source>
        <dbReference type="Proteomes" id="UP001501237"/>
    </source>
</evidence>
<dbReference type="Gene3D" id="3.40.430.10">
    <property type="entry name" value="Dihydrofolate Reductase, subunit A"/>
    <property type="match status" value="1"/>
</dbReference>
<dbReference type="InterPro" id="IPR002734">
    <property type="entry name" value="RibDG_C"/>
</dbReference>
<protein>
    <submittedName>
        <fullName evidence="2">Dihydrofolate reductase family protein</fullName>
    </submittedName>
</protein>
<accession>A0ABP6QGA6</accession>
<evidence type="ECO:0000259" key="1">
    <source>
        <dbReference type="Pfam" id="PF01872"/>
    </source>
</evidence>
<evidence type="ECO:0000313" key="2">
    <source>
        <dbReference type="EMBL" id="GAA3228348.1"/>
    </source>
</evidence>
<dbReference type="RefSeq" id="WP_344834458.1">
    <property type="nucleotide sequence ID" value="NZ_BAAAUV010000018.1"/>
</dbReference>
<sequence length="186" mass="21037">MRKLIYFVNSSVDGYIDAADGVFDWTEVGPEMSAYSKMLNDRCDSILYGRRVWEMMSSFWPNAESISDHPHDLEYAPVWREMPKIVFSRTLEKADWNTTVIGGDLPEKVTALKNEPGRDLLLMGGSELAGALTACGLIDEYHIAYHRISLGGGKKLFLDHRVELDLTSTRLCDGTVVITTYTRRRP</sequence>
<feature type="domain" description="Bacterial bifunctional deaminase-reductase C-terminal" evidence="1">
    <location>
        <begin position="2"/>
        <end position="172"/>
    </location>
</feature>
<name>A0ABP6QGA6_9ACTN</name>
<dbReference type="InterPro" id="IPR050765">
    <property type="entry name" value="Riboflavin_Biosynth_HTPR"/>
</dbReference>
<keyword evidence="3" id="KW-1185">Reference proteome</keyword>
<dbReference type="PANTHER" id="PTHR38011:SF11">
    <property type="entry name" value="2,5-DIAMINO-6-RIBOSYLAMINO-4(3H)-PYRIMIDINONE 5'-PHOSPHATE REDUCTASE"/>
    <property type="match status" value="1"/>
</dbReference>
<dbReference type="Proteomes" id="UP001501237">
    <property type="component" value="Unassembled WGS sequence"/>
</dbReference>
<dbReference type="SUPFAM" id="SSF53597">
    <property type="entry name" value="Dihydrofolate reductase-like"/>
    <property type="match status" value="1"/>
</dbReference>
<organism evidence="2 3">
    <name type="scientific">Actinocorallia longicatena</name>
    <dbReference type="NCBI Taxonomy" id="111803"/>
    <lineage>
        <taxon>Bacteria</taxon>
        <taxon>Bacillati</taxon>
        <taxon>Actinomycetota</taxon>
        <taxon>Actinomycetes</taxon>
        <taxon>Streptosporangiales</taxon>
        <taxon>Thermomonosporaceae</taxon>
        <taxon>Actinocorallia</taxon>
    </lineage>
</organism>